<dbReference type="EMBL" id="CM010628">
    <property type="protein sequence ID" value="RID77405.1"/>
    <property type="molecule type" value="Genomic_DNA"/>
</dbReference>
<name>A0A398AIP2_BRACM</name>
<reference evidence="1 2" key="1">
    <citation type="submission" date="2018-06" db="EMBL/GenBank/DDBJ databases">
        <title>WGS assembly of Brassica rapa FPsc.</title>
        <authorList>
            <person name="Bowman J."/>
            <person name="Kohchi T."/>
            <person name="Yamato K."/>
            <person name="Jenkins J."/>
            <person name="Shu S."/>
            <person name="Ishizaki K."/>
            <person name="Yamaoka S."/>
            <person name="Nishihama R."/>
            <person name="Nakamura Y."/>
            <person name="Berger F."/>
            <person name="Adam C."/>
            <person name="Aki S."/>
            <person name="Althoff F."/>
            <person name="Araki T."/>
            <person name="Arteaga-Vazquez M."/>
            <person name="Balasubrmanian S."/>
            <person name="Bauer D."/>
            <person name="Boehm C."/>
            <person name="Briginshaw L."/>
            <person name="Caballero-Perez J."/>
            <person name="Catarino B."/>
            <person name="Chen F."/>
            <person name="Chiyoda S."/>
            <person name="Chovatia M."/>
            <person name="Davies K."/>
            <person name="Delmans M."/>
            <person name="Demura T."/>
            <person name="Dierschke T."/>
            <person name="Dolan L."/>
            <person name="Dorantes-Acosta A."/>
            <person name="Eklund D."/>
            <person name="Florent S."/>
            <person name="Flores-Sandoval E."/>
            <person name="Fujiyama A."/>
            <person name="Fukuzawa H."/>
            <person name="Galik B."/>
            <person name="Grimanelli D."/>
            <person name="Grimwood J."/>
            <person name="Grossniklaus U."/>
            <person name="Hamada T."/>
            <person name="Haseloff J."/>
            <person name="Hetherington A."/>
            <person name="Higo A."/>
            <person name="Hirakawa Y."/>
            <person name="Hundley H."/>
            <person name="Ikeda Y."/>
            <person name="Inoue K."/>
            <person name="Inoue S."/>
            <person name="Ishida S."/>
            <person name="Jia Q."/>
            <person name="Kakita M."/>
            <person name="Kanazawa T."/>
            <person name="Kawai Y."/>
            <person name="Kawashima T."/>
            <person name="Kennedy M."/>
            <person name="Kinose K."/>
            <person name="Kinoshita T."/>
            <person name="Kohara Y."/>
            <person name="Koide E."/>
            <person name="Komatsu K."/>
            <person name="Kopischke S."/>
            <person name="Kubo M."/>
            <person name="Kyozuka J."/>
            <person name="Lagercrantz U."/>
            <person name="Lin S."/>
            <person name="Lindquist E."/>
            <person name="Lipzen A."/>
            <person name="Lu C."/>
            <person name="Luna E."/>
            <person name="Martienssen R."/>
            <person name="Minamino N."/>
            <person name="Mizutani M."/>
            <person name="Mizutani M."/>
            <person name="Mochizuki N."/>
            <person name="Monte I."/>
            <person name="Mosher R."/>
            <person name="Nagasaki H."/>
            <person name="Nakagami H."/>
            <person name="Naramoto S."/>
            <person name="Nishitani K."/>
            <person name="Ohtani M."/>
            <person name="Okamoto T."/>
            <person name="Okumura M."/>
            <person name="Phillips J."/>
            <person name="Pollak B."/>
            <person name="Reinders A."/>
            <person name="Roevekamp M."/>
            <person name="Sano R."/>
            <person name="Sawa S."/>
            <person name="Schmid M."/>
            <person name="Shirakawa M."/>
            <person name="Solano R."/>
            <person name="Spunde A."/>
            <person name="Suetsugu N."/>
            <person name="Sugano S."/>
            <person name="Sugiyama A."/>
            <person name="Sun R."/>
            <person name="Suzuki Y."/>
            <person name="Takenaka M."/>
            <person name="Takezawa D."/>
            <person name="Tomogane H."/>
            <person name="Tsuzuki M."/>
            <person name="Ueda T."/>
            <person name="Umeda M."/>
            <person name="Ward J."/>
            <person name="Watanabe Y."/>
            <person name="Yazaki K."/>
            <person name="Yokoyama R."/>
            <person name="Yoshitake Y."/>
            <person name="Yotsui I."/>
            <person name="Zachgo S."/>
            <person name="Schmutz J."/>
        </authorList>
    </citation>
    <scope>NUCLEOTIDE SEQUENCE [LARGE SCALE GENOMIC DNA]</scope>
    <source>
        <strain evidence="2">cv. B-3</strain>
    </source>
</reference>
<dbReference type="Proteomes" id="UP000264353">
    <property type="component" value="Chromosome A1"/>
</dbReference>
<dbReference type="AlphaFoldDB" id="A0A398AIP2"/>
<evidence type="ECO:0000313" key="1">
    <source>
        <dbReference type="EMBL" id="RID77405.1"/>
    </source>
</evidence>
<evidence type="ECO:0000313" key="2">
    <source>
        <dbReference type="Proteomes" id="UP000264353"/>
    </source>
</evidence>
<protein>
    <submittedName>
        <fullName evidence="1">Uncharacterized protein</fullName>
    </submittedName>
</protein>
<organism evidence="1 2">
    <name type="scientific">Brassica campestris</name>
    <name type="common">Field mustard</name>
    <dbReference type="NCBI Taxonomy" id="3711"/>
    <lineage>
        <taxon>Eukaryota</taxon>
        <taxon>Viridiplantae</taxon>
        <taxon>Streptophyta</taxon>
        <taxon>Embryophyta</taxon>
        <taxon>Tracheophyta</taxon>
        <taxon>Spermatophyta</taxon>
        <taxon>Magnoliopsida</taxon>
        <taxon>eudicotyledons</taxon>
        <taxon>Gunneridae</taxon>
        <taxon>Pentapetalae</taxon>
        <taxon>rosids</taxon>
        <taxon>malvids</taxon>
        <taxon>Brassicales</taxon>
        <taxon>Brassicaceae</taxon>
        <taxon>Brassiceae</taxon>
        <taxon>Brassica</taxon>
    </lineage>
</organism>
<proteinExistence type="predicted"/>
<gene>
    <name evidence="1" type="ORF">BRARA_A00322</name>
</gene>
<sequence>MSFLHSLALRDILTPRTRIKHDVSYNDIIQLQSGFFTYKKGKSSTLNIILTFSDSPENKENPQSWLAHLFFLVV</sequence>
<accession>A0A398AIP2</accession>